<evidence type="ECO:0000313" key="3">
    <source>
        <dbReference type="EMBL" id="MFC7303537.1"/>
    </source>
</evidence>
<accession>A0ABW2JCK4</accession>
<keyword evidence="2" id="KW-0732">Signal</keyword>
<gene>
    <name evidence="3" type="ORF">ACFQVC_04810</name>
</gene>
<organism evidence="3 4">
    <name type="scientific">Streptomyces monticola</name>
    <dbReference type="NCBI Taxonomy" id="2666263"/>
    <lineage>
        <taxon>Bacteria</taxon>
        <taxon>Bacillati</taxon>
        <taxon>Actinomycetota</taxon>
        <taxon>Actinomycetes</taxon>
        <taxon>Kitasatosporales</taxon>
        <taxon>Streptomycetaceae</taxon>
        <taxon>Streptomyces</taxon>
    </lineage>
</organism>
<evidence type="ECO:0000256" key="2">
    <source>
        <dbReference type="SAM" id="SignalP"/>
    </source>
</evidence>
<name>A0ABW2JCK4_9ACTN</name>
<dbReference type="InterPro" id="IPR046172">
    <property type="entry name" value="DUF6174"/>
</dbReference>
<feature type="chain" id="PRO_5047422364" evidence="2">
    <location>
        <begin position="24"/>
        <end position="158"/>
    </location>
</feature>
<sequence>MRGRRGWPGAAVLALVAGTAGCAAEDTGGRSNEWREPAAYRYTVESSAGERSGLGTYTVTVRGHKVVAAVGHDEPGRQFVRDLGEVPTIGDLLDELEAARSEHHADRAEARYAADGHPVRISLDYEEDAIDDEAEYRITDYRATDQRDGTGSDGTGRT</sequence>
<dbReference type="Pfam" id="PF19671">
    <property type="entry name" value="DUF6174"/>
    <property type="match status" value="1"/>
</dbReference>
<reference evidence="4" key="1">
    <citation type="journal article" date="2019" name="Int. J. Syst. Evol. Microbiol.">
        <title>The Global Catalogue of Microorganisms (GCM) 10K type strain sequencing project: providing services to taxonomists for standard genome sequencing and annotation.</title>
        <authorList>
            <consortium name="The Broad Institute Genomics Platform"/>
            <consortium name="The Broad Institute Genome Sequencing Center for Infectious Disease"/>
            <person name="Wu L."/>
            <person name="Ma J."/>
        </authorList>
    </citation>
    <scope>NUCLEOTIDE SEQUENCE [LARGE SCALE GENOMIC DNA]</scope>
    <source>
        <strain evidence="4">SYNS20</strain>
    </source>
</reference>
<keyword evidence="4" id="KW-1185">Reference proteome</keyword>
<feature type="region of interest" description="Disordered" evidence="1">
    <location>
        <begin position="135"/>
        <end position="158"/>
    </location>
</feature>
<dbReference type="EMBL" id="JBHTCF010000001">
    <property type="protein sequence ID" value="MFC7303537.1"/>
    <property type="molecule type" value="Genomic_DNA"/>
</dbReference>
<dbReference type="RefSeq" id="WP_381826727.1">
    <property type="nucleotide sequence ID" value="NZ_JBHTCF010000001.1"/>
</dbReference>
<dbReference type="Proteomes" id="UP001596523">
    <property type="component" value="Unassembled WGS sequence"/>
</dbReference>
<proteinExistence type="predicted"/>
<evidence type="ECO:0000313" key="4">
    <source>
        <dbReference type="Proteomes" id="UP001596523"/>
    </source>
</evidence>
<dbReference type="PROSITE" id="PS51257">
    <property type="entry name" value="PROKAR_LIPOPROTEIN"/>
    <property type="match status" value="1"/>
</dbReference>
<comment type="caution">
    <text evidence="3">The sequence shown here is derived from an EMBL/GenBank/DDBJ whole genome shotgun (WGS) entry which is preliminary data.</text>
</comment>
<protein>
    <submittedName>
        <fullName evidence="3">DUF6174 domain-containing protein</fullName>
    </submittedName>
</protein>
<feature type="compositionally biased region" description="Basic and acidic residues" evidence="1">
    <location>
        <begin position="135"/>
        <end position="150"/>
    </location>
</feature>
<feature type="signal peptide" evidence="2">
    <location>
        <begin position="1"/>
        <end position="23"/>
    </location>
</feature>
<evidence type="ECO:0000256" key="1">
    <source>
        <dbReference type="SAM" id="MobiDB-lite"/>
    </source>
</evidence>